<evidence type="ECO:0000313" key="2">
    <source>
        <dbReference type="EMBL" id="MER6618266.1"/>
    </source>
</evidence>
<dbReference type="InterPro" id="IPR029058">
    <property type="entry name" value="AB_hydrolase_fold"/>
</dbReference>
<evidence type="ECO:0000259" key="1">
    <source>
        <dbReference type="Pfam" id="PF02129"/>
    </source>
</evidence>
<feature type="domain" description="Xaa-Pro dipeptidyl-peptidase-like" evidence="1">
    <location>
        <begin position="12"/>
        <end position="246"/>
    </location>
</feature>
<proteinExistence type="predicted"/>
<evidence type="ECO:0000313" key="3">
    <source>
        <dbReference type="Proteomes" id="UP001445472"/>
    </source>
</evidence>
<dbReference type="InterPro" id="IPR053145">
    <property type="entry name" value="AB_hydrolase_Est10"/>
</dbReference>
<dbReference type="SUPFAM" id="SSF53474">
    <property type="entry name" value="alpha/beta-Hydrolases"/>
    <property type="match status" value="1"/>
</dbReference>
<name>A0ABV1V6V4_9ACTN</name>
<comment type="caution">
    <text evidence="2">The sequence shown here is derived from an EMBL/GenBank/DDBJ whole genome shotgun (WGS) entry which is preliminary data.</text>
</comment>
<dbReference type="Proteomes" id="UP001445472">
    <property type="component" value="Unassembled WGS sequence"/>
</dbReference>
<sequence length="318" mass="34087">MRTDEVTFVFGGVRLAGTIFLPDSEGPYPAVVIVHGSGAVDRYGAEGTLRPVIHHFAASGYAVMAYDKPGVGNSDGDWLRQTFSDRASETLTAVRILADRPDIDANRVGLWGISQGGWTAPMTAVLAPGEIGFAILVSASAMTPCQQYLHQLDVELNRDGFTATQIAQAKNLTKQRTAALAGGVPGSEILAAEPPSLAAEPWYQYCATDAEELDFVRPIWQFDVSPFLRRVSCPLLALWGAQDVHMPAQRCAAAFAVDLAEAGHQDFRLQVFPHANHRLGDTRAGAAPDTLATGYLDDMTRWLSNRVGSARAAAVPPA</sequence>
<organism evidence="2 3">
    <name type="scientific">Streptomyces xantholiticus</name>
    <dbReference type="NCBI Taxonomy" id="68285"/>
    <lineage>
        <taxon>Bacteria</taxon>
        <taxon>Bacillati</taxon>
        <taxon>Actinomycetota</taxon>
        <taxon>Actinomycetes</taxon>
        <taxon>Kitasatosporales</taxon>
        <taxon>Streptomycetaceae</taxon>
        <taxon>Streptomyces</taxon>
    </lineage>
</organism>
<dbReference type="EMBL" id="JBEPBX010000055">
    <property type="protein sequence ID" value="MER6618266.1"/>
    <property type="molecule type" value="Genomic_DNA"/>
</dbReference>
<accession>A0ABV1V6V4</accession>
<dbReference type="RefSeq" id="WP_351979161.1">
    <property type="nucleotide sequence ID" value="NZ_JBEPBX010000055.1"/>
</dbReference>
<dbReference type="GO" id="GO:0016787">
    <property type="term" value="F:hydrolase activity"/>
    <property type="evidence" value="ECO:0007669"/>
    <property type="project" value="UniProtKB-KW"/>
</dbReference>
<dbReference type="PANTHER" id="PTHR43265:SF1">
    <property type="entry name" value="ESTERASE ESTD"/>
    <property type="match status" value="1"/>
</dbReference>
<reference evidence="2 3" key="1">
    <citation type="submission" date="2024-06" db="EMBL/GenBank/DDBJ databases">
        <title>The Natural Products Discovery Center: Release of the First 8490 Sequenced Strains for Exploring Actinobacteria Biosynthetic Diversity.</title>
        <authorList>
            <person name="Kalkreuter E."/>
            <person name="Kautsar S.A."/>
            <person name="Yang D."/>
            <person name="Bader C.D."/>
            <person name="Teijaro C.N."/>
            <person name="Fluegel L."/>
            <person name="Davis C.M."/>
            <person name="Simpson J.R."/>
            <person name="Lauterbach L."/>
            <person name="Steele A.D."/>
            <person name="Gui C."/>
            <person name="Meng S."/>
            <person name="Li G."/>
            <person name="Viehrig K."/>
            <person name="Ye F."/>
            <person name="Su P."/>
            <person name="Kiefer A.F."/>
            <person name="Nichols A."/>
            <person name="Cepeda A.J."/>
            <person name="Yan W."/>
            <person name="Fan B."/>
            <person name="Jiang Y."/>
            <person name="Adhikari A."/>
            <person name="Zheng C.-J."/>
            <person name="Schuster L."/>
            <person name="Cowan T.M."/>
            <person name="Smanski M.J."/>
            <person name="Chevrette M.G."/>
            <person name="De Carvalho L.P.S."/>
            <person name="Shen B."/>
        </authorList>
    </citation>
    <scope>NUCLEOTIDE SEQUENCE [LARGE SCALE GENOMIC DNA]</scope>
    <source>
        <strain evidence="2 3">NPDC000837</strain>
    </source>
</reference>
<gene>
    <name evidence="2" type="ORF">ABT276_34185</name>
</gene>
<dbReference type="PANTHER" id="PTHR43265">
    <property type="entry name" value="ESTERASE ESTD"/>
    <property type="match status" value="1"/>
</dbReference>
<protein>
    <submittedName>
        <fullName evidence="2">Alpha/beta fold hydrolase</fullName>
    </submittedName>
</protein>
<dbReference type="InterPro" id="IPR000073">
    <property type="entry name" value="AB_hydrolase_1"/>
</dbReference>
<dbReference type="InterPro" id="IPR000383">
    <property type="entry name" value="Xaa-Pro-like_dom"/>
</dbReference>
<keyword evidence="2" id="KW-0378">Hydrolase</keyword>
<dbReference type="Pfam" id="PF02129">
    <property type="entry name" value="Peptidase_S15"/>
    <property type="match status" value="1"/>
</dbReference>
<dbReference type="PRINTS" id="PR00111">
    <property type="entry name" value="ABHYDROLASE"/>
</dbReference>
<dbReference type="Gene3D" id="3.40.50.1820">
    <property type="entry name" value="alpha/beta hydrolase"/>
    <property type="match status" value="1"/>
</dbReference>
<keyword evidence="3" id="KW-1185">Reference proteome</keyword>